<dbReference type="Proteomes" id="UP000739180">
    <property type="component" value="Unassembled WGS sequence"/>
</dbReference>
<dbReference type="NCBIfam" id="TIGR02118">
    <property type="entry name" value="EthD family reductase"/>
    <property type="match status" value="1"/>
</dbReference>
<evidence type="ECO:0000313" key="2">
    <source>
        <dbReference type="EMBL" id="TMW12382.1"/>
    </source>
</evidence>
<evidence type="ECO:0000313" key="3">
    <source>
        <dbReference type="Proteomes" id="UP000739180"/>
    </source>
</evidence>
<sequence length="107" mass="11781">MEENMIRVTVSYPPHEAFQFDHGYYQNTHARLIRDRLGPHGLVKLEIDQALPGGSENPPASIAAAHMFFDDLGSFQAAMAAEGKALSADRTNYTDIIPVVVISQVIQ</sequence>
<reference evidence="2 3" key="1">
    <citation type="submission" date="2019-05" db="EMBL/GenBank/DDBJ databases">
        <title>Genome of Alcanivorax gelatiniphagus, an oil degrading marine bacteria.</title>
        <authorList>
            <person name="Kwon K.K."/>
        </authorList>
    </citation>
    <scope>NUCLEOTIDE SEQUENCE [LARGE SCALE GENOMIC DNA]</scope>
    <source>
        <strain evidence="2 3">MEBiC 08158</strain>
    </source>
</reference>
<keyword evidence="3" id="KW-1185">Reference proteome</keyword>
<feature type="domain" description="EthD" evidence="1">
    <location>
        <begin position="20"/>
        <end position="95"/>
    </location>
</feature>
<gene>
    <name evidence="2" type="ORF">FGS76_10720</name>
</gene>
<dbReference type="InterPro" id="IPR009799">
    <property type="entry name" value="EthD_dom"/>
</dbReference>
<dbReference type="SUPFAM" id="SSF54909">
    <property type="entry name" value="Dimeric alpha+beta barrel"/>
    <property type="match status" value="1"/>
</dbReference>
<comment type="caution">
    <text evidence="2">The sequence shown here is derived from an EMBL/GenBank/DDBJ whole genome shotgun (WGS) entry which is preliminary data.</text>
</comment>
<dbReference type="Pfam" id="PF07110">
    <property type="entry name" value="EthD"/>
    <property type="match status" value="1"/>
</dbReference>
<dbReference type="Gene3D" id="3.30.70.100">
    <property type="match status" value="1"/>
</dbReference>
<accession>A0ABY2XM02</accession>
<name>A0ABY2XM02_9GAMM</name>
<protein>
    <submittedName>
        <fullName evidence="2">EthD family reductase</fullName>
    </submittedName>
</protein>
<evidence type="ECO:0000259" key="1">
    <source>
        <dbReference type="Pfam" id="PF07110"/>
    </source>
</evidence>
<dbReference type="EMBL" id="VCQT01000034">
    <property type="protein sequence ID" value="TMW12382.1"/>
    <property type="molecule type" value="Genomic_DNA"/>
</dbReference>
<dbReference type="InterPro" id="IPR011008">
    <property type="entry name" value="Dimeric_a/b-barrel"/>
</dbReference>
<proteinExistence type="predicted"/>
<dbReference type="PANTHER" id="PTHR40260">
    <property type="entry name" value="BLR8190 PROTEIN"/>
    <property type="match status" value="1"/>
</dbReference>
<organism evidence="2 3">
    <name type="scientific">Alloalcanivorax gelatiniphagus</name>
    <dbReference type="NCBI Taxonomy" id="1194167"/>
    <lineage>
        <taxon>Bacteria</taxon>
        <taxon>Pseudomonadati</taxon>
        <taxon>Pseudomonadota</taxon>
        <taxon>Gammaproteobacteria</taxon>
        <taxon>Oceanospirillales</taxon>
        <taxon>Alcanivoracaceae</taxon>
        <taxon>Alloalcanivorax</taxon>
    </lineage>
</organism>
<dbReference type="PANTHER" id="PTHR40260:SF2">
    <property type="entry name" value="BLR8190 PROTEIN"/>
    <property type="match status" value="1"/>
</dbReference>